<dbReference type="Pfam" id="PF20153">
    <property type="entry name" value="DUF6535"/>
    <property type="match status" value="1"/>
</dbReference>
<keyword evidence="4" id="KW-1185">Reference proteome</keyword>
<reference evidence="4" key="1">
    <citation type="submission" date="2014-04" db="EMBL/GenBank/DDBJ databases">
        <title>Evolutionary Origins and Diversification of the Mycorrhizal Mutualists.</title>
        <authorList>
            <consortium name="DOE Joint Genome Institute"/>
            <consortium name="Mycorrhizal Genomics Consortium"/>
            <person name="Kohler A."/>
            <person name="Kuo A."/>
            <person name="Nagy L.G."/>
            <person name="Floudas D."/>
            <person name="Copeland A."/>
            <person name="Barry K.W."/>
            <person name="Cichocki N."/>
            <person name="Veneault-Fourrey C."/>
            <person name="LaButti K."/>
            <person name="Lindquist E.A."/>
            <person name="Lipzen A."/>
            <person name="Lundell T."/>
            <person name="Morin E."/>
            <person name="Murat C."/>
            <person name="Riley R."/>
            <person name="Ohm R."/>
            <person name="Sun H."/>
            <person name="Tunlid A."/>
            <person name="Henrissat B."/>
            <person name="Grigoriev I.V."/>
            <person name="Hibbett D.S."/>
            <person name="Martin F."/>
        </authorList>
    </citation>
    <scope>NUCLEOTIDE SEQUENCE [LARGE SCALE GENOMIC DNA]</scope>
    <source>
        <strain evidence="4">FD-334 SS-4</strain>
    </source>
</reference>
<keyword evidence="1" id="KW-0472">Membrane</keyword>
<accession>A0A0D2MW35</accession>
<dbReference type="InterPro" id="IPR045338">
    <property type="entry name" value="DUF6535"/>
</dbReference>
<feature type="transmembrane region" description="Helical" evidence="1">
    <location>
        <begin position="222"/>
        <end position="242"/>
    </location>
</feature>
<sequence>MSEIYVPDLEDARSTEGWKSGGAYQYPIGKPKEDPWDILFNNLFEQDEAQCKAWREEVKNLLIFAGLFSAVVTAFVIETYKTLLPNPNNTVINILSIIASRVGNTSNPDGFIPLPISDPFQANFAPAGTSVRVNIFFFLSLVLALSAALFGIVCMQWLTHHQRYSDTLSSEQKFALLNMRTDALRQWKVPGIFVTLPVLVQGALVLFFVGLTDFLWNIDHKVIIPVGIFIAFALLFLLFTTVTPTLQIFSLKYPSLQLNNKIPVECPYRSPQAAIFRRLTTSNQFFFTFCASIFSLLVLVPCIIYRCYRRLVDAFRSSGRGNAGRGSQWQNLDLLTMDIANVTNIIDVFLWPLAKNSSNSLREVDLQLDLLNIWSEDSWLDFDTAWMRIRDTYFRCTCDPSSWLYLNRQQDDPYMKHYYDTMHGIRRAIEDNFTKKHVF</sequence>
<dbReference type="OrthoDB" id="3060948at2759"/>
<feature type="transmembrane region" description="Helical" evidence="1">
    <location>
        <begin position="61"/>
        <end position="80"/>
    </location>
</feature>
<feature type="transmembrane region" description="Helical" evidence="1">
    <location>
        <begin position="189"/>
        <end position="210"/>
    </location>
</feature>
<evidence type="ECO:0000256" key="1">
    <source>
        <dbReference type="SAM" id="Phobius"/>
    </source>
</evidence>
<name>A0A0D2MW35_HYPSF</name>
<dbReference type="STRING" id="945553.A0A0D2MW35"/>
<keyword evidence="1" id="KW-1133">Transmembrane helix</keyword>
<organism evidence="3 4">
    <name type="scientific">Hypholoma sublateritium (strain FD-334 SS-4)</name>
    <dbReference type="NCBI Taxonomy" id="945553"/>
    <lineage>
        <taxon>Eukaryota</taxon>
        <taxon>Fungi</taxon>
        <taxon>Dikarya</taxon>
        <taxon>Basidiomycota</taxon>
        <taxon>Agaricomycotina</taxon>
        <taxon>Agaricomycetes</taxon>
        <taxon>Agaricomycetidae</taxon>
        <taxon>Agaricales</taxon>
        <taxon>Agaricineae</taxon>
        <taxon>Strophariaceae</taxon>
        <taxon>Hypholoma</taxon>
    </lineage>
</organism>
<keyword evidence="1" id="KW-0812">Transmembrane</keyword>
<evidence type="ECO:0000259" key="2">
    <source>
        <dbReference type="Pfam" id="PF20153"/>
    </source>
</evidence>
<dbReference type="Proteomes" id="UP000054270">
    <property type="component" value="Unassembled WGS sequence"/>
</dbReference>
<gene>
    <name evidence="3" type="ORF">HYPSUDRAFT_805683</name>
</gene>
<evidence type="ECO:0000313" key="3">
    <source>
        <dbReference type="EMBL" id="KJA28163.1"/>
    </source>
</evidence>
<proteinExistence type="predicted"/>
<evidence type="ECO:0000313" key="4">
    <source>
        <dbReference type="Proteomes" id="UP000054270"/>
    </source>
</evidence>
<protein>
    <recommendedName>
        <fullName evidence="2">DUF6535 domain-containing protein</fullName>
    </recommendedName>
</protein>
<dbReference type="EMBL" id="KN817522">
    <property type="protein sequence ID" value="KJA28163.1"/>
    <property type="molecule type" value="Genomic_DNA"/>
</dbReference>
<feature type="transmembrane region" description="Helical" evidence="1">
    <location>
        <begin position="135"/>
        <end position="158"/>
    </location>
</feature>
<feature type="transmembrane region" description="Helical" evidence="1">
    <location>
        <begin position="285"/>
        <end position="306"/>
    </location>
</feature>
<feature type="domain" description="DUF6535" evidence="2">
    <location>
        <begin position="36"/>
        <end position="217"/>
    </location>
</feature>
<dbReference type="AlphaFoldDB" id="A0A0D2MW35"/>